<dbReference type="AlphaFoldDB" id="A0A6I6K2A3"/>
<dbReference type="EMBL" id="CP046401">
    <property type="protein sequence ID" value="QGY45643.1"/>
    <property type="molecule type" value="Genomic_DNA"/>
</dbReference>
<dbReference type="SUPFAM" id="SSF56219">
    <property type="entry name" value="DNase I-like"/>
    <property type="match status" value="1"/>
</dbReference>
<sequence>MAEIKFALWNAEWFNELFTGNPPEFKSYYEKGYMTKEIIGHRIRDLTGVINDIDSDIWVLVEGPNQSSELQLFFDQADIKGNWQCVVQPTGAQSVGLAVRTDKGLFADPPFDWFDISSAAEAETLKKATNEFTMDTDGDGIEEVHKFERKPLYASINLSDGKKFRIIGLHLKSKGIFDALEWSKWWAKADGNRKKIVAQCHQLRTNFLNDYLSNDNTKNIPLIVCGDINDGPGFDASEMKINASGIERLMGSIWQPELCLGNAIFDTLDDKKKNDLDFSSLYTVSFADPIFNYSYINSWIDHILYSRINHWVSGAKINFNTNSGNPIYKDFPTASDHKPVTCTIHTDAF</sequence>
<dbReference type="Proteomes" id="UP000428260">
    <property type="component" value="Chromosome"/>
</dbReference>
<evidence type="ECO:0008006" key="3">
    <source>
        <dbReference type="Google" id="ProtNLM"/>
    </source>
</evidence>
<gene>
    <name evidence="1" type="ORF">GM418_18790</name>
</gene>
<dbReference type="InterPro" id="IPR036691">
    <property type="entry name" value="Endo/exonu/phosph_ase_sf"/>
</dbReference>
<proteinExistence type="predicted"/>
<evidence type="ECO:0000313" key="2">
    <source>
        <dbReference type="Proteomes" id="UP000428260"/>
    </source>
</evidence>
<keyword evidence="2" id="KW-1185">Reference proteome</keyword>
<dbReference type="RefSeq" id="WP_158868786.1">
    <property type="nucleotide sequence ID" value="NZ_CP046401.1"/>
</dbReference>
<reference evidence="1 2" key="1">
    <citation type="submission" date="2019-11" db="EMBL/GenBank/DDBJ databases">
        <authorList>
            <person name="Zheng R.K."/>
            <person name="Sun C.M."/>
        </authorList>
    </citation>
    <scope>NUCLEOTIDE SEQUENCE [LARGE SCALE GENOMIC DNA]</scope>
    <source>
        <strain evidence="1 2">WC007</strain>
    </source>
</reference>
<evidence type="ECO:0000313" key="1">
    <source>
        <dbReference type="EMBL" id="QGY45643.1"/>
    </source>
</evidence>
<accession>A0A6I6K2A3</accession>
<dbReference type="KEGG" id="mcos:GM418_18790"/>
<protein>
    <recommendedName>
        <fullName evidence="3">Endonuclease/exonuclease/phosphatase family protein</fullName>
    </recommendedName>
</protein>
<dbReference type="Gene3D" id="3.60.10.10">
    <property type="entry name" value="Endonuclease/exonuclease/phosphatase"/>
    <property type="match status" value="1"/>
</dbReference>
<name>A0A6I6K2A3_9BACT</name>
<organism evidence="1 2">
    <name type="scientific">Maribellus comscasis</name>
    <dbReference type="NCBI Taxonomy" id="2681766"/>
    <lineage>
        <taxon>Bacteria</taxon>
        <taxon>Pseudomonadati</taxon>
        <taxon>Bacteroidota</taxon>
        <taxon>Bacteroidia</taxon>
        <taxon>Marinilabiliales</taxon>
        <taxon>Prolixibacteraceae</taxon>
        <taxon>Maribellus</taxon>
    </lineage>
</organism>